<feature type="domain" description="Putative DNA-binding" evidence="1">
    <location>
        <begin position="22"/>
        <end position="130"/>
    </location>
</feature>
<organism evidence="2 3">
    <name type="scientific">Candidatus Protochlamydia amoebophila</name>
    <dbReference type="NCBI Taxonomy" id="362787"/>
    <lineage>
        <taxon>Bacteria</taxon>
        <taxon>Pseudomonadati</taxon>
        <taxon>Chlamydiota</taxon>
        <taxon>Chlamydiia</taxon>
        <taxon>Parachlamydiales</taxon>
        <taxon>Parachlamydiaceae</taxon>
        <taxon>Candidatus Protochlamydia</taxon>
    </lineage>
</organism>
<evidence type="ECO:0000259" key="1">
    <source>
        <dbReference type="Pfam" id="PF09836"/>
    </source>
</evidence>
<dbReference type="Proteomes" id="UP000031465">
    <property type="component" value="Unassembled WGS sequence"/>
</dbReference>
<comment type="caution">
    <text evidence="2">The sequence shown here is derived from an EMBL/GenBank/DDBJ whole genome shotgun (WGS) entry which is preliminary data.</text>
</comment>
<evidence type="ECO:0000313" key="2">
    <source>
        <dbReference type="EMBL" id="KIC70877.1"/>
    </source>
</evidence>
<dbReference type="AlphaFoldDB" id="A0A0C1JUC2"/>
<proteinExistence type="predicted"/>
<gene>
    <name evidence="2" type="ORF">DB44_FL00370</name>
</gene>
<name>A0A0C1JUC2_9BACT</name>
<dbReference type="InterPro" id="IPR018640">
    <property type="entry name" value="DUF2063"/>
</dbReference>
<dbReference type="RefSeq" id="WP_039360535.1">
    <property type="nucleotide sequence ID" value="NZ_JSAN01000133.1"/>
</dbReference>
<sequence>MNRIRNSSCKQVNIPKDLQLIQEWFASVITTPLAKNDTIHYKTKNGDLISEEAKNYIAPSPTLLPHQCIQIYNQQYWWRLINILYTNFPLLVRLTGCKIFKEKIAIPYLSECPPNHWALSLVGERLPGWISKNYKRPDHSLIEQAVQLDWAFTASWIASKHIPLNLSELTKQNPEEILRKTLFLQPHIHLFKWNVNLFLFREELIKQDIHYGTNHRIPLPKKEEIHYYVFYRTEKNILAWREVLEGEFFLLQLLQQGISLEKACEKIEQQSTKLYEQACNHLQKWIQNWAQQHWLIEK</sequence>
<evidence type="ECO:0000313" key="3">
    <source>
        <dbReference type="Proteomes" id="UP000031465"/>
    </source>
</evidence>
<protein>
    <recommendedName>
        <fullName evidence="1">Putative DNA-binding domain-containing protein</fullName>
    </recommendedName>
</protein>
<reference evidence="2 3" key="1">
    <citation type="journal article" date="2014" name="Mol. Biol. Evol.">
        <title>Massive expansion of Ubiquitination-related gene families within the Chlamydiae.</title>
        <authorList>
            <person name="Domman D."/>
            <person name="Collingro A."/>
            <person name="Lagkouvardos I."/>
            <person name="Gehre L."/>
            <person name="Weinmaier T."/>
            <person name="Rattei T."/>
            <person name="Subtil A."/>
            <person name="Horn M."/>
        </authorList>
    </citation>
    <scope>NUCLEOTIDE SEQUENCE [LARGE SCALE GENOMIC DNA]</scope>
    <source>
        <strain evidence="2 3">EI2</strain>
    </source>
</reference>
<accession>A0A0C1JUC2</accession>
<dbReference type="EMBL" id="JSAN01000133">
    <property type="protein sequence ID" value="KIC70877.1"/>
    <property type="molecule type" value="Genomic_DNA"/>
</dbReference>
<dbReference type="Pfam" id="PF09836">
    <property type="entry name" value="DUF2063"/>
    <property type="match status" value="1"/>
</dbReference>
<dbReference type="PATRIC" id="fig|362787.3.peg.1944"/>